<proteinExistence type="predicted"/>
<gene>
    <name evidence="3" type="ORF">EXM65_17180</name>
</gene>
<dbReference type="GO" id="GO:0004175">
    <property type="term" value="F:endopeptidase activity"/>
    <property type="evidence" value="ECO:0007669"/>
    <property type="project" value="UniProtKB-ARBA"/>
</dbReference>
<reference evidence="3 4" key="1">
    <citation type="submission" date="2019-02" db="EMBL/GenBank/DDBJ databases">
        <title>Genome sequencing of Clostridium botulinum clinical isolates.</title>
        <authorList>
            <person name="Brunt J."/>
            <person name="Van Vliet A.H.M."/>
            <person name="Stringer S.C."/>
            <person name="Grant K.A."/>
            <person name="Carter A.C."/>
            <person name="Peck M.W."/>
        </authorList>
    </citation>
    <scope>NUCLEOTIDE SEQUENCE [LARGE SCALE GENOMIC DNA]</scope>
    <source>
        <strain evidence="3 4">H113700579</strain>
    </source>
</reference>
<evidence type="ECO:0000256" key="1">
    <source>
        <dbReference type="SAM" id="Phobius"/>
    </source>
</evidence>
<dbReference type="EMBL" id="SGKU01000067">
    <property type="protein sequence ID" value="NFA44246.1"/>
    <property type="molecule type" value="Genomic_DNA"/>
</dbReference>
<dbReference type="InterPro" id="IPR003675">
    <property type="entry name" value="Rce1/LyrA-like_dom"/>
</dbReference>
<name>A0A6M0SV87_CLOBO</name>
<dbReference type="GO" id="GO:0006508">
    <property type="term" value="P:proteolysis"/>
    <property type="evidence" value="ECO:0007669"/>
    <property type="project" value="UniProtKB-KW"/>
</dbReference>
<feature type="transmembrane region" description="Helical" evidence="1">
    <location>
        <begin position="56"/>
        <end position="81"/>
    </location>
</feature>
<sequence length="157" mass="18269">MAEYIKNIEGKLSDVQYILLAVITSFLIKIPLQELIYLSEKYGVDLGARYMEESMAFILINACIIGPILESFLIIFFIWILKDKFHVKKKLNLLLITSVIFSLMHYYSIMYIIAIFPDCFIIVYSYLCYRSKKLSSFKVMLLVHMIINTSQTLLGIL</sequence>
<feature type="domain" description="CAAX prenyl protease 2/Lysostaphin resistance protein A-like" evidence="2">
    <location>
        <begin position="55"/>
        <end position="149"/>
    </location>
</feature>
<keyword evidence="1" id="KW-1133">Transmembrane helix</keyword>
<comment type="caution">
    <text evidence="3">The sequence shown here is derived from an EMBL/GenBank/DDBJ whole genome shotgun (WGS) entry which is preliminary data.</text>
</comment>
<keyword evidence="3" id="KW-0378">Hydrolase</keyword>
<keyword evidence="3" id="KW-0482">Metalloprotease</keyword>
<organism evidence="3 4">
    <name type="scientific">Clostridium botulinum</name>
    <dbReference type="NCBI Taxonomy" id="1491"/>
    <lineage>
        <taxon>Bacteria</taxon>
        <taxon>Bacillati</taxon>
        <taxon>Bacillota</taxon>
        <taxon>Clostridia</taxon>
        <taxon>Eubacteriales</taxon>
        <taxon>Clostridiaceae</taxon>
        <taxon>Clostridium</taxon>
    </lineage>
</organism>
<dbReference type="AlphaFoldDB" id="A0A6M0SV87"/>
<accession>A0A6M0SV87</accession>
<keyword evidence="3" id="KW-0645">Protease</keyword>
<dbReference type="Pfam" id="PF02517">
    <property type="entry name" value="Rce1-like"/>
    <property type="match status" value="1"/>
</dbReference>
<evidence type="ECO:0000313" key="4">
    <source>
        <dbReference type="Proteomes" id="UP000472355"/>
    </source>
</evidence>
<dbReference type="GO" id="GO:0080120">
    <property type="term" value="P:CAAX-box protein maturation"/>
    <property type="evidence" value="ECO:0007669"/>
    <property type="project" value="UniProtKB-ARBA"/>
</dbReference>
<feature type="transmembrane region" description="Helical" evidence="1">
    <location>
        <begin position="15"/>
        <end position="36"/>
    </location>
</feature>
<protein>
    <submittedName>
        <fullName evidence="3">CPBP family intramembrane metalloprotease</fullName>
    </submittedName>
</protein>
<keyword evidence="1" id="KW-0812">Transmembrane</keyword>
<evidence type="ECO:0000259" key="2">
    <source>
        <dbReference type="Pfam" id="PF02517"/>
    </source>
</evidence>
<dbReference type="Proteomes" id="UP000472355">
    <property type="component" value="Unassembled WGS sequence"/>
</dbReference>
<dbReference type="GO" id="GO:0008237">
    <property type="term" value="F:metallopeptidase activity"/>
    <property type="evidence" value="ECO:0007669"/>
    <property type="project" value="UniProtKB-KW"/>
</dbReference>
<evidence type="ECO:0000313" key="3">
    <source>
        <dbReference type="EMBL" id="NFA44246.1"/>
    </source>
</evidence>
<keyword evidence="1" id="KW-0472">Membrane</keyword>